<dbReference type="Proteomes" id="UP000095759">
    <property type="component" value="Unassembled WGS sequence"/>
</dbReference>
<sequence>MAESNETAQRLAIVCAKAENIRQRLCSLAGSDTLLEELLAAARSGGEIAEPVDVLHAVLQGFGDAQGLYAYSDSGRTGDRSVRAGGTNRECSPELVYLCPAARCTRSWWPQGPVPVPRCAISGDTLRRDRL</sequence>
<evidence type="ECO:0000313" key="2">
    <source>
        <dbReference type="Proteomes" id="UP000095759"/>
    </source>
</evidence>
<proteinExistence type="predicted"/>
<organism evidence="1 2">
    <name type="scientific">Streptomyces agglomeratus</name>
    <dbReference type="NCBI Taxonomy" id="285458"/>
    <lineage>
        <taxon>Bacteria</taxon>
        <taxon>Bacillati</taxon>
        <taxon>Actinomycetota</taxon>
        <taxon>Actinomycetes</taxon>
        <taxon>Kitasatosporales</taxon>
        <taxon>Streptomycetaceae</taxon>
        <taxon>Streptomyces</taxon>
    </lineage>
</organism>
<accession>A0A1E5NZA8</accession>
<protein>
    <submittedName>
        <fullName evidence="1">Uncharacterized protein</fullName>
    </submittedName>
</protein>
<comment type="caution">
    <text evidence="1">The sequence shown here is derived from an EMBL/GenBank/DDBJ whole genome shotgun (WGS) entry which is preliminary data.</text>
</comment>
<gene>
    <name evidence="1" type="ORF">AS594_39750</name>
</gene>
<dbReference type="EMBL" id="MEHJ01000002">
    <property type="protein sequence ID" value="OEJ21653.1"/>
    <property type="molecule type" value="Genomic_DNA"/>
</dbReference>
<reference evidence="1 2" key="1">
    <citation type="submission" date="2016-08" db="EMBL/GenBank/DDBJ databases">
        <title>Complete genome sequence of Streptomyces agglomeratus strain 6-3-2, a novel anti-MRSA actinomycete isolated from Wuli of Tebit, China.</title>
        <authorList>
            <person name="Chen X."/>
        </authorList>
    </citation>
    <scope>NUCLEOTIDE SEQUENCE [LARGE SCALE GENOMIC DNA]</scope>
    <source>
        <strain evidence="1 2">6-3-2</strain>
    </source>
</reference>
<dbReference type="AlphaFoldDB" id="A0A1E5NZA8"/>
<evidence type="ECO:0000313" key="1">
    <source>
        <dbReference type="EMBL" id="OEJ21653.1"/>
    </source>
</evidence>
<name>A0A1E5NZA8_9ACTN</name>
<keyword evidence="2" id="KW-1185">Reference proteome</keyword>